<protein>
    <submittedName>
        <fullName evidence="7">HicA toxin of bacterial toxin-antitoxin</fullName>
    </submittedName>
</protein>
<evidence type="ECO:0000256" key="3">
    <source>
        <dbReference type="ARBA" id="ARBA00022759"/>
    </source>
</evidence>
<dbReference type="Gene3D" id="3.30.920.30">
    <property type="entry name" value="Hypothetical protein"/>
    <property type="match status" value="1"/>
</dbReference>
<dbReference type="Pfam" id="PF07927">
    <property type="entry name" value="HicA_toxin"/>
    <property type="match status" value="1"/>
</dbReference>
<keyword evidence="5" id="KW-0694">RNA-binding</keyword>
<reference evidence="7" key="1">
    <citation type="submission" date="2020-10" db="EMBL/GenBank/DDBJ databases">
        <authorList>
            <person name="Hahn C.J."/>
            <person name="Laso-Perez R."/>
            <person name="Vulcano F."/>
            <person name="Vaziourakis K.-M."/>
            <person name="Stokke R."/>
            <person name="Steen I.H."/>
            <person name="Teske A."/>
            <person name="Boetius A."/>
            <person name="Liebeke M."/>
            <person name="Amann R."/>
            <person name="Knittel K."/>
        </authorList>
    </citation>
    <scope>NUCLEOTIDE SEQUENCE</scope>
    <source>
        <strain evidence="7">Gfbio:e3339647-f889-4370-9287-4fb5cb688e4c:AG392D22_GoMArc1</strain>
    </source>
</reference>
<sequence length="79" mass="9386">MSKLPAITAEKLIKILEKDRFTFIRQKGSHRFYEKIIDGERVVILIPVHHRRELKKGTLHHILKKAQISMERLKFLLSI</sequence>
<comment type="caution">
    <text evidence="7">The sequence shown here is derived from an EMBL/GenBank/DDBJ whole genome shotgun (WGS) entry which is preliminary data.</text>
</comment>
<name>A0A811TEY0_9EURY</name>
<proteinExistence type="predicted"/>
<evidence type="ECO:0000256" key="2">
    <source>
        <dbReference type="ARBA" id="ARBA00022722"/>
    </source>
</evidence>
<dbReference type="GO" id="GO:0003729">
    <property type="term" value="F:mRNA binding"/>
    <property type="evidence" value="ECO:0007669"/>
    <property type="project" value="InterPro"/>
</dbReference>
<evidence type="ECO:0000313" key="7">
    <source>
        <dbReference type="EMBL" id="CAD6495022.1"/>
    </source>
</evidence>
<dbReference type="InterPro" id="IPR038570">
    <property type="entry name" value="HicA_sf"/>
</dbReference>
<gene>
    <name evidence="7" type="ORF">EMLJLAPB_01108</name>
</gene>
<dbReference type="AlphaFoldDB" id="A0A811TEY0"/>
<dbReference type="InterPro" id="IPR012933">
    <property type="entry name" value="HicA_mRNA_interferase"/>
</dbReference>
<evidence type="ECO:0000256" key="6">
    <source>
        <dbReference type="ARBA" id="ARBA00023016"/>
    </source>
</evidence>
<keyword evidence="2" id="KW-0540">Nuclease</keyword>
<dbReference type="EMBL" id="CAJHIS010000047">
    <property type="protein sequence ID" value="CAD6495022.1"/>
    <property type="molecule type" value="Genomic_DNA"/>
</dbReference>
<organism evidence="7 8">
    <name type="scientific">Candidatus Argoarchaeum ethanivorans</name>
    <dbReference type="NCBI Taxonomy" id="2608793"/>
    <lineage>
        <taxon>Archaea</taxon>
        <taxon>Methanobacteriati</taxon>
        <taxon>Methanobacteriota</taxon>
        <taxon>Stenosarchaea group</taxon>
        <taxon>Methanomicrobia</taxon>
        <taxon>Methanosarcinales</taxon>
        <taxon>Methanosarcinales incertae sedis</taxon>
        <taxon>GOM Arc I cluster</taxon>
        <taxon>Candidatus Argoarchaeum</taxon>
    </lineage>
</organism>
<keyword evidence="3" id="KW-0255">Endonuclease</keyword>
<keyword evidence="4" id="KW-0378">Hydrolase</keyword>
<evidence type="ECO:0000256" key="5">
    <source>
        <dbReference type="ARBA" id="ARBA00022884"/>
    </source>
</evidence>
<dbReference type="GO" id="GO:0016787">
    <property type="term" value="F:hydrolase activity"/>
    <property type="evidence" value="ECO:0007669"/>
    <property type="project" value="UniProtKB-KW"/>
</dbReference>
<dbReference type="SUPFAM" id="SSF54786">
    <property type="entry name" value="YcfA/nrd intein domain"/>
    <property type="match status" value="1"/>
</dbReference>
<accession>A0A811TEY0</accession>
<dbReference type="Proteomes" id="UP000634805">
    <property type="component" value="Unassembled WGS sequence"/>
</dbReference>
<keyword evidence="6" id="KW-0346">Stress response</keyword>
<evidence type="ECO:0000313" key="8">
    <source>
        <dbReference type="Proteomes" id="UP000634805"/>
    </source>
</evidence>
<dbReference type="PANTHER" id="PTHR34873">
    <property type="entry name" value="SSR1766 PROTEIN"/>
    <property type="match status" value="1"/>
</dbReference>
<dbReference type="PANTHER" id="PTHR34873:SF3">
    <property type="entry name" value="ADDICTION MODULE TOXIN, HICA FAMILY"/>
    <property type="match status" value="1"/>
</dbReference>
<evidence type="ECO:0000256" key="4">
    <source>
        <dbReference type="ARBA" id="ARBA00022801"/>
    </source>
</evidence>
<dbReference type="GO" id="GO:0004519">
    <property type="term" value="F:endonuclease activity"/>
    <property type="evidence" value="ECO:0007669"/>
    <property type="project" value="UniProtKB-KW"/>
</dbReference>
<evidence type="ECO:0000256" key="1">
    <source>
        <dbReference type="ARBA" id="ARBA00022649"/>
    </source>
</evidence>
<keyword evidence="1" id="KW-1277">Toxin-antitoxin system</keyword>